<dbReference type="AlphaFoldDB" id="A0A2M7V8Z6"/>
<proteinExistence type="predicted"/>
<protein>
    <submittedName>
        <fullName evidence="1">Uncharacterized protein</fullName>
    </submittedName>
</protein>
<reference evidence="2" key="1">
    <citation type="submission" date="2017-09" db="EMBL/GenBank/DDBJ databases">
        <title>Depth-based differentiation of microbial function through sediment-hosted aquifers and enrichment of novel symbionts in the deep terrestrial subsurface.</title>
        <authorList>
            <person name="Probst A.J."/>
            <person name="Ladd B."/>
            <person name="Jarett J.K."/>
            <person name="Geller-Mcgrath D.E."/>
            <person name="Sieber C.M.K."/>
            <person name="Emerson J.B."/>
            <person name="Anantharaman K."/>
            <person name="Thomas B.C."/>
            <person name="Malmstrom R."/>
            <person name="Stieglmeier M."/>
            <person name="Klingl A."/>
            <person name="Woyke T."/>
            <person name="Ryan C.M."/>
            <person name="Banfield J.F."/>
        </authorList>
    </citation>
    <scope>NUCLEOTIDE SEQUENCE [LARGE SCALE GENOMIC DNA]</scope>
</reference>
<evidence type="ECO:0000313" key="2">
    <source>
        <dbReference type="Proteomes" id="UP000228568"/>
    </source>
</evidence>
<dbReference type="Proteomes" id="UP000228568">
    <property type="component" value="Unassembled WGS sequence"/>
</dbReference>
<comment type="caution">
    <text evidence="1">The sequence shown here is derived from an EMBL/GenBank/DDBJ whole genome shotgun (WGS) entry which is preliminary data.</text>
</comment>
<accession>A0A2M7V8Z6</accession>
<dbReference type="EMBL" id="PFPK01000016">
    <property type="protein sequence ID" value="PIZ95298.1"/>
    <property type="molecule type" value="Genomic_DNA"/>
</dbReference>
<evidence type="ECO:0000313" key="1">
    <source>
        <dbReference type="EMBL" id="PIZ95298.1"/>
    </source>
</evidence>
<organism evidence="1 2">
    <name type="scientific">Candidatus Magasanikbacteria bacterium CG_4_10_14_0_2_um_filter_37_12</name>
    <dbReference type="NCBI Taxonomy" id="1974637"/>
    <lineage>
        <taxon>Bacteria</taxon>
        <taxon>Candidatus Magasanikiibacteriota</taxon>
    </lineage>
</organism>
<name>A0A2M7V8Z6_9BACT</name>
<sequence length="286" mass="33853">MLLGSKQDIQEHIVFLLSNCSRLSAKKIQKKLDTSKVKATVQGIYRALRCLQEDGVITKEKQAYSLRTPWILDLAKLLDTMENTYLDQDYHDLLLPNQKKEKRVWYFTNMLQMNNFWSQLLIIMANKSKTGIALSYCPHTWFENLQINQESQYRRNYFSLVKQFSIVGSNFFLDKYTVSKRPNQKDQEETYISVKAKEIIKNPNLYIDVIDDIVLEIKFDKRSTNLVEDCYKMIENEKDIDKILSCILKQKNKIKVTLQKNQKKAECYYKKFEKIFGPLKKINEII</sequence>
<gene>
    <name evidence="1" type="ORF">COX81_01195</name>
</gene>